<dbReference type="GO" id="GO:0000139">
    <property type="term" value="C:Golgi membrane"/>
    <property type="evidence" value="ECO:0007669"/>
    <property type="project" value="UniProtKB-SubCell"/>
</dbReference>
<keyword evidence="6" id="KW-0677">Repeat</keyword>
<evidence type="ECO:0000256" key="1">
    <source>
        <dbReference type="ARBA" id="ARBA00004255"/>
    </source>
</evidence>
<evidence type="ECO:0000256" key="4">
    <source>
        <dbReference type="ARBA" id="ARBA00022448"/>
    </source>
</evidence>
<dbReference type="EMBL" id="KZ155839">
    <property type="protein sequence ID" value="OUS41920.1"/>
    <property type="molecule type" value="Genomic_DNA"/>
</dbReference>
<evidence type="ECO:0000256" key="5">
    <source>
        <dbReference type="ARBA" id="ARBA00022490"/>
    </source>
</evidence>
<dbReference type="Proteomes" id="UP000195557">
    <property type="component" value="Unassembled WGS sequence"/>
</dbReference>
<keyword evidence="9 13" id="KW-0333">Golgi apparatus</keyword>
<dbReference type="GO" id="GO:0005198">
    <property type="term" value="F:structural molecule activity"/>
    <property type="evidence" value="ECO:0007669"/>
    <property type="project" value="InterPro"/>
</dbReference>
<keyword evidence="11 13" id="KW-0968">Cytoplasmic vesicle</keyword>
<dbReference type="InterPro" id="IPR011989">
    <property type="entry name" value="ARM-like"/>
</dbReference>
<dbReference type="SUPFAM" id="SSF48371">
    <property type="entry name" value="ARM repeat"/>
    <property type="match status" value="1"/>
</dbReference>
<evidence type="ECO:0000256" key="9">
    <source>
        <dbReference type="ARBA" id="ARBA00023034"/>
    </source>
</evidence>
<dbReference type="FunFam" id="1.25.10.10:FF:000382">
    <property type="entry name" value="Coatomer subunit gamma"/>
    <property type="match status" value="1"/>
</dbReference>
<keyword evidence="8 13" id="KW-0653">Protein transport</keyword>
<evidence type="ECO:0000256" key="7">
    <source>
        <dbReference type="ARBA" id="ARBA00022892"/>
    </source>
</evidence>
<evidence type="ECO:0000256" key="3">
    <source>
        <dbReference type="ARBA" id="ARBA00011775"/>
    </source>
</evidence>
<comment type="function">
    <text evidence="12 13">The coatomer is a cytosolic protein complex that binds to dilysine motifs and reversibly associates with Golgi non-clathrin-coated vesicles, which further mediate biosynthetic protein transport from the ER, via the Golgi up to the trans Golgi network. Coatomer complex is required for budding from Golgi membranes, and is essential for the retrograde Golgi-to-ER transport of dilysine-tagged proteins.</text>
</comment>
<dbReference type="GO" id="GO:0030126">
    <property type="term" value="C:COPI vesicle coat"/>
    <property type="evidence" value="ECO:0007669"/>
    <property type="project" value="InterPro"/>
</dbReference>
<dbReference type="FunFam" id="1.25.10.10:FF:000071">
    <property type="entry name" value="Coatomer subunit gamma"/>
    <property type="match status" value="1"/>
</dbReference>
<dbReference type="GO" id="GO:0006886">
    <property type="term" value="P:intracellular protein transport"/>
    <property type="evidence" value="ECO:0007669"/>
    <property type="project" value="InterPro"/>
</dbReference>
<dbReference type="Gene3D" id="2.60.40.1480">
    <property type="entry name" value="Coatomer, gamma subunit, appendage domain"/>
    <property type="match status" value="1"/>
</dbReference>
<evidence type="ECO:0000256" key="11">
    <source>
        <dbReference type="ARBA" id="ARBA00023329"/>
    </source>
</evidence>
<evidence type="ECO:0000259" key="15">
    <source>
        <dbReference type="Pfam" id="PF08752"/>
    </source>
</evidence>
<evidence type="ECO:0000313" key="16">
    <source>
        <dbReference type="EMBL" id="OUS41920.1"/>
    </source>
</evidence>
<comment type="similarity">
    <text evidence="2 13">Belongs to the COPG family.</text>
</comment>
<accession>A0A1Y5HXL8</accession>
<dbReference type="InterPro" id="IPR013040">
    <property type="entry name" value="Coatomer_gsu_app_Ig-like_dom"/>
</dbReference>
<evidence type="ECO:0000259" key="14">
    <source>
        <dbReference type="Pfam" id="PF01602"/>
    </source>
</evidence>
<keyword evidence="7 13" id="KW-0931">ER-Golgi transport</keyword>
<dbReference type="Pfam" id="PF08752">
    <property type="entry name" value="COP-gamma_platf"/>
    <property type="match status" value="1"/>
</dbReference>
<keyword evidence="10 13" id="KW-0472">Membrane</keyword>
<gene>
    <name evidence="16" type="ORF">BE221DRAFT_201940</name>
</gene>
<dbReference type="InterPro" id="IPR017106">
    <property type="entry name" value="Coatomer_gsu"/>
</dbReference>
<dbReference type="PIRSF" id="PIRSF037093">
    <property type="entry name" value="Coatomer_gamma_subunit"/>
    <property type="match status" value="1"/>
</dbReference>
<name>A0A1Y5HXL8_OSTTA</name>
<dbReference type="PANTHER" id="PTHR10261">
    <property type="entry name" value="COATOMER SUBUNIT GAMMA"/>
    <property type="match status" value="1"/>
</dbReference>
<evidence type="ECO:0000256" key="6">
    <source>
        <dbReference type="ARBA" id="ARBA00022737"/>
    </source>
</evidence>
<dbReference type="InterPro" id="IPR016024">
    <property type="entry name" value="ARM-type_fold"/>
</dbReference>
<dbReference type="Gene3D" id="1.25.10.10">
    <property type="entry name" value="Leucine-rich Repeat Variant"/>
    <property type="match status" value="1"/>
</dbReference>
<proteinExistence type="inferred from homology"/>
<evidence type="ECO:0000256" key="8">
    <source>
        <dbReference type="ARBA" id="ARBA00022927"/>
    </source>
</evidence>
<dbReference type="GO" id="GO:0006891">
    <property type="term" value="P:intra-Golgi vesicle-mediated transport"/>
    <property type="evidence" value="ECO:0007669"/>
    <property type="project" value="TreeGrafter"/>
</dbReference>
<sequence>MESTLREPQSFKKRDEDSYQDDRSPFWAIEKGAVLQEARCFNDNQISTRRCQQVITKLLYLYNQGQHFTTTEATEVFFSVTKLFHATDGNLRRLLYLIIKEISPGADEVIIVTSSLMKDMNNKIDLNRANSIRVLCCITDAGLLGQIERFLKQAVVDKSPVVASAALVSGLRLMKVNSEIVRRWSSEVQEASSSDDPMVQFHAIALLHQIKQHDRLAVGKLVLQCIRNNIRSPLATCCVIRYISEMLSEGGVHEAEIYYGFLDSCLRNKCEMVVFEAAKTVASLPEVDSRILHSAMMVLQLLLSSPKAILRFGAVRTLHSIALRDPASVTVCNVELESLVADSNRAISTTAITTLLRSGSEGSVDRLMHQIMTLFAGLQDEYKLTIVNAIKALCSKYPSKHRSFISFLSSSLREEGGFEYKRAIVDCVLHIVHSNMENKELGLINLSEFIEDCEYTQLSVHILHVLGEEGPSTGEPSKFIRYIYNRLFLENAAIRGAAVTALMNFGVRCPSLREKLAVLLLRCIHDADDEVRDRATLCGHWLKVEGVSFIPDIRHVQAVERALGVYLASGMEICFDVHDVQPAAVEDVLIHHTSEQMTDRKEEELQFISAFKERAEFATVDSDILSSKVFALTESETEYKVTYMKHILSEHIVFQFACVNTLSEQVLEGVTVKMDLISSTNVGEEFEEQFNVALPLLRAEEQGFTYVCFTRSTAFNARFACALHFTAKDIDPVNGLPEDVGYEDDYVLEDVEVRFTDFMSCYKSSASVEDWELLPSSTEISSAVEIGQHATVDEALQMFLTITNFSLCRVIDSTSSSRRCSYVLGAVVDWQDTILAKVELNADGVQNYTVKVTTRADSNGSSEVFHEALKSST</sequence>
<evidence type="ECO:0000256" key="2">
    <source>
        <dbReference type="ARBA" id="ARBA00010720"/>
    </source>
</evidence>
<organism evidence="16">
    <name type="scientific">Ostreococcus tauri</name>
    <name type="common">Marine green alga</name>
    <dbReference type="NCBI Taxonomy" id="70448"/>
    <lineage>
        <taxon>Eukaryota</taxon>
        <taxon>Viridiplantae</taxon>
        <taxon>Chlorophyta</taxon>
        <taxon>Mamiellophyceae</taxon>
        <taxon>Mamiellales</taxon>
        <taxon>Bathycoccaceae</taxon>
        <taxon>Ostreococcus</taxon>
    </lineage>
</organism>
<dbReference type="PANTHER" id="PTHR10261:SF0">
    <property type="entry name" value="COATOMER SUBUNIT GAMMA-2"/>
    <property type="match status" value="1"/>
</dbReference>
<dbReference type="InterPro" id="IPR037067">
    <property type="entry name" value="Coatomer_gsu_app_sf"/>
</dbReference>
<keyword evidence="4 13" id="KW-0813">Transport</keyword>
<evidence type="ECO:0000256" key="13">
    <source>
        <dbReference type="PIRNR" id="PIRNR037093"/>
    </source>
</evidence>
<evidence type="ECO:0000256" key="10">
    <source>
        <dbReference type="ARBA" id="ARBA00023136"/>
    </source>
</evidence>
<dbReference type="GO" id="GO:0009306">
    <property type="term" value="P:protein secretion"/>
    <property type="evidence" value="ECO:0007669"/>
    <property type="project" value="TreeGrafter"/>
</dbReference>
<feature type="domain" description="Coatomer gamma subunit appendage Ig-like subdomain" evidence="15">
    <location>
        <begin position="610"/>
        <end position="753"/>
    </location>
</feature>
<protein>
    <recommendedName>
        <fullName evidence="13">Coatomer subunit gamma</fullName>
    </recommendedName>
</protein>
<dbReference type="InterPro" id="IPR013041">
    <property type="entry name" value="Clathrin_app_Ig-like_sf"/>
</dbReference>
<comment type="subunit">
    <text evidence="3">Oligomeric complex that consists of at least the alpha, beta, beta', gamma, delta, epsilon and zeta subunits.</text>
</comment>
<dbReference type="InterPro" id="IPR002553">
    <property type="entry name" value="Clathrin/coatomer_adapt-like_N"/>
</dbReference>
<keyword evidence="5 13" id="KW-0963">Cytoplasm</keyword>
<feature type="domain" description="Clathrin/coatomer adaptor adaptin-like N-terminal" evidence="14">
    <location>
        <begin position="31"/>
        <end position="537"/>
    </location>
</feature>
<dbReference type="AlphaFoldDB" id="A0A1Y5HXL8"/>
<evidence type="ECO:0000256" key="12">
    <source>
        <dbReference type="ARBA" id="ARBA00025536"/>
    </source>
</evidence>
<dbReference type="SUPFAM" id="SSF49348">
    <property type="entry name" value="Clathrin adaptor appendage domain"/>
    <property type="match status" value="1"/>
</dbReference>
<dbReference type="GO" id="GO:0005793">
    <property type="term" value="C:endoplasmic reticulum-Golgi intermediate compartment"/>
    <property type="evidence" value="ECO:0007669"/>
    <property type="project" value="TreeGrafter"/>
</dbReference>
<dbReference type="Pfam" id="PF01602">
    <property type="entry name" value="Adaptin_N"/>
    <property type="match status" value="1"/>
</dbReference>
<dbReference type="GO" id="GO:0006888">
    <property type="term" value="P:endoplasmic reticulum to Golgi vesicle-mediated transport"/>
    <property type="evidence" value="ECO:0007669"/>
    <property type="project" value="TreeGrafter"/>
</dbReference>
<dbReference type="FunFam" id="2.60.40.1480:FF:000001">
    <property type="entry name" value="Coatomer subunit gamma"/>
    <property type="match status" value="1"/>
</dbReference>
<dbReference type="GO" id="GO:0005783">
    <property type="term" value="C:endoplasmic reticulum"/>
    <property type="evidence" value="ECO:0007669"/>
    <property type="project" value="TreeGrafter"/>
</dbReference>
<comment type="subcellular location">
    <subcellularLocation>
        <location evidence="13">Cytoplasm</location>
    </subcellularLocation>
    <subcellularLocation>
        <location evidence="1 13">Golgi apparatus membrane</location>
        <topology evidence="1 13">Peripheral membrane protein</topology>
        <orientation evidence="1 13">Cytoplasmic side</orientation>
    </subcellularLocation>
    <subcellularLocation>
        <location evidence="13">Cytoplasmic vesicle</location>
        <location evidence="13">COPI-coated vesicle membrane</location>
        <topology evidence="13">Peripheral membrane protein</topology>
        <orientation evidence="13">Cytoplasmic side</orientation>
    </subcellularLocation>
</comment>
<reference evidence="16" key="1">
    <citation type="submission" date="2017-04" db="EMBL/GenBank/DDBJ databases">
        <title>Population genomics of picophytoplankton unveils novel chromosome hypervariability.</title>
        <authorList>
            <consortium name="DOE Joint Genome Institute"/>
            <person name="Blanc-Mathieu R."/>
            <person name="Krasovec M."/>
            <person name="Hebrard M."/>
            <person name="Yau S."/>
            <person name="Desgranges E."/>
            <person name="Martin J."/>
            <person name="Schackwitz W."/>
            <person name="Kuo A."/>
            <person name="Salin G."/>
            <person name="Donnadieu C."/>
            <person name="Desdevises Y."/>
            <person name="Sanchez-Ferandin S."/>
            <person name="Moreau H."/>
            <person name="Rivals E."/>
            <person name="Grigoriev I.V."/>
            <person name="Grimsley N."/>
            <person name="Eyre-Walker A."/>
            <person name="Piganeau G."/>
        </authorList>
    </citation>
    <scope>NUCLEOTIDE SEQUENCE [LARGE SCALE GENOMIC DNA]</scope>
    <source>
        <strain evidence="16">RCC 1115</strain>
    </source>
</reference>